<feature type="compositionally biased region" description="Low complexity" evidence="1">
    <location>
        <begin position="91"/>
        <end position="102"/>
    </location>
</feature>
<proteinExistence type="predicted"/>
<feature type="compositionally biased region" description="Acidic residues" evidence="1">
    <location>
        <begin position="169"/>
        <end position="184"/>
    </location>
</feature>
<dbReference type="RefSeq" id="WP_094797198.1">
    <property type="nucleotide sequence ID" value="NZ_NEVK01000007.1"/>
</dbReference>
<accession>A0A261QWI0</accession>
<dbReference type="Pfam" id="PF09849">
    <property type="entry name" value="DUF2076"/>
    <property type="match status" value="1"/>
</dbReference>
<keyword evidence="3" id="KW-1185">Reference proteome</keyword>
<gene>
    <name evidence="2" type="ORF">CAL19_14650</name>
</gene>
<evidence type="ECO:0000313" key="2">
    <source>
        <dbReference type="EMBL" id="OZI17086.1"/>
    </source>
</evidence>
<comment type="caution">
    <text evidence="2">The sequence shown here is derived from an EMBL/GenBank/DDBJ whole genome shotgun (WGS) entry which is preliminary data.</text>
</comment>
<feature type="compositionally biased region" description="Polar residues" evidence="1">
    <location>
        <begin position="70"/>
        <end position="90"/>
    </location>
</feature>
<evidence type="ECO:0008006" key="4">
    <source>
        <dbReference type="Google" id="ProtNLM"/>
    </source>
</evidence>
<protein>
    <recommendedName>
        <fullName evidence="4">ABC transporter substrate-binding protein</fullName>
    </recommendedName>
</protein>
<dbReference type="AlphaFoldDB" id="A0A261QWI0"/>
<feature type="region of interest" description="Disordered" evidence="1">
    <location>
        <begin position="70"/>
        <end position="105"/>
    </location>
</feature>
<organism evidence="2 3">
    <name type="scientific">Bordetella genomosp. 7</name>
    <dbReference type="NCBI Taxonomy" id="1416805"/>
    <lineage>
        <taxon>Bacteria</taxon>
        <taxon>Pseudomonadati</taxon>
        <taxon>Pseudomonadota</taxon>
        <taxon>Betaproteobacteria</taxon>
        <taxon>Burkholderiales</taxon>
        <taxon>Alcaligenaceae</taxon>
        <taxon>Bordetella</taxon>
    </lineage>
</organism>
<dbReference type="InterPro" id="IPR018648">
    <property type="entry name" value="DUF2076"/>
</dbReference>
<name>A0A261QWI0_9BORD</name>
<reference evidence="3" key="1">
    <citation type="submission" date="2017-05" db="EMBL/GenBank/DDBJ databases">
        <title>Complete and WGS of Bordetella genogroups.</title>
        <authorList>
            <person name="Spilker T."/>
            <person name="Lipuma J."/>
        </authorList>
    </citation>
    <scope>NUCLEOTIDE SEQUENCE [LARGE SCALE GENOMIC DNA]</scope>
    <source>
        <strain evidence="3">AU18089</strain>
    </source>
</reference>
<sequence>MQDQDRDAIASVFSRIQELERQGHPRDPDAEQLIRQEMQKNPGSAYYLAQTVLVQQQALQNAQARIQELQKNPSAAVQPSGSNPTAASPSTAFGRRAPAAGPAAGGLGTGFGRNNAAPAGGGFMAGALQTAVGVAGGMMLGNLLGSLFTGNEAQAAEAPPADEGAAPPYEDEGDFSDDGGDFEV</sequence>
<feature type="region of interest" description="Disordered" evidence="1">
    <location>
        <begin position="154"/>
        <end position="184"/>
    </location>
</feature>
<feature type="compositionally biased region" description="Low complexity" evidence="1">
    <location>
        <begin position="154"/>
        <end position="168"/>
    </location>
</feature>
<dbReference type="Proteomes" id="UP000216947">
    <property type="component" value="Unassembled WGS sequence"/>
</dbReference>
<evidence type="ECO:0000313" key="3">
    <source>
        <dbReference type="Proteomes" id="UP000216947"/>
    </source>
</evidence>
<dbReference type="EMBL" id="NEVK01000007">
    <property type="protein sequence ID" value="OZI17086.1"/>
    <property type="molecule type" value="Genomic_DNA"/>
</dbReference>
<evidence type="ECO:0000256" key="1">
    <source>
        <dbReference type="SAM" id="MobiDB-lite"/>
    </source>
</evidence>